<dbReference type="GO" id="GO:0005886">
    <property type="term" value="C:plasma membrane"/>
    <property type="evidence" value="ECO:0007669"/>
    <property type="project" value="UniProtKB-SubCell"/>
</dbReference>
<feature type="transmembrane region" description="Helical" evidence="6">
    <location>
        <begin position="341"/>
        <end position="364"/>
    </location>
</feature>
<feature type="domain" description="MacB-like periplasmic core" evidence="8">
    <location>
        <begin position="20"/>
        <end position="244"/>
    </location>
</feature>
<dbReference type="EMBL" id="RBCJ01000001">
    <property type="protein sequence ID" value="RKN82912.1"/>
    <property type="molecule type" value="Genomic_DNA"/>
</dbReference>
<evidence type="ECO:0000256" key="2">
    <source>
        <dbReference type="ARBA" id="ARBA00022475"/>
    </source>
</evidence>
<evidence type="ECO:0000256" key="1">
    <source>
        <dbReference type="ARBA" id="ARBA00004651"/>
    </source>
</evidence>
<feature type="domain" description="MacB-like periplasmic core" evidence="8">
    <location>
        <begin position="439"/>
        <end position="643"/>
    </location>
</feature>
<dbReference type="InterPro" id="IPR050250">
    <property type="entry name" value="Macrolide_Exporter_MacB"/>
</dbReference>
<feature type="transmembrane region" description="Helical" evidence="6">
    <location>
        <begin position="21"/>
        <end position="42"/>
    </location>
</feature>
<dbReference type="InterPro" id="IPR003838">
    <property type="entry name" value="ABC3_permease_C"/>
</dbReference>
<gene>
    <name evidence="9" type="ORF">D7Z94_03460</name>
</gene>
<evidence type="ECO:0000256" key="5">
    <source>
        <dbReference type="ARBA" id="ARBA00023136"/>
    </source>
</evidence>
<evidence type="ECO:0000256" key="6">
    <source>
        <dbReference type="SAM" id="Phobius"/>
    </source>
</evidence>
<keyword evidence="10" id="KW-1185">Reference proteome</keyword>
<dbReference type="InterPro" id="IPR025857">
    <property type="entry name" value="MacB_PCD"/>
</dbReference>
<proteinExistence type="predicted"/>
<name>A0A3B0CAH8_9FLAO</name>
<dbReference type="OrthoDB" id="8740261at2"/>
<comment type="caution">
    <text evidence="9">The sequence shown here is derived from an EMBL/GenBank/DDBJ whole genome shotgun (WGS) entry which is preliminary data.</text>
</comment>
<feature type="transmembrane region" description="Helical" evidence="6">
    <location>
        <begin position="728"/>
        <end position="747"/>
    </location>
</feature>
<feature type="transmembrane region" description="Helical" evidence="6">
    <location>
        <begin position="767"/>
        <end position="788"/>
    </location>
</feature>
<sequence>MLKHHIKIAWRNLLRNKGYSAINIGGLAMGMAVVMMIGLWVMDEFTFNSYHKNNNRIAQIYERAENQDTGEIQVSNAMMHVTGTVLKENYQDHFKHILRAFWILDYTLGTNGKTFTQTGEFIEDGALEMLSLSMVEGTYASLEKTNALVLSQSAALVLFGEEDPMGKPIKINNSMDAVVTGIYKDLPKNTSFENVQFFANWDLFEAQDQGIASSRDTWDNYSYNLYVELKPESDFESVDEALNNFFIDYAPKEFARLEKYHPKLFMHTMNKWHLYSEFEQGKATRGRITFVWLFIGIAVFVLFLACINFMNLSTARSEKRAKEIGVRKAVGSGRKQLIHQFLGESLLVSGMALLCALLLVFISLPWFNEIADKNMGILWGNPWFWSMILVFTLITGLLAGSYPALYLSSFTPLKAFRGTFKAGSYTFAPRKVLVVFQLSVSLVLAIGTIIVFGQIQFTQDRPIGYNHSNLLTVDMNNPNYSGKYNLLRTELKNTGVVEEMAQCSSPLSASYTSWGGFDWQGKDPERDTSFNVFQVTHDYGETIGWEFLEGRDFSREFASDSTAIVINERAVEYMGLENPVGTFISRQGQPLKIIGVTKNMITDSPYNPVKQAVFFMDYTNTNFIHIKIKPDVGAQSAIARIASVFAEVVPSANFDYKFVDQEYGRKFESEQRLGNLAGVFTLLAIFISCLGLFGLASFTAEQRTKEIGVRKVLGASVYNLWQMLSKDFVALVLISCLIAIPIAYHFMGRWLQGYEYRVDISWEVFGLAIFGALLVTLLTVSFQAIRAANANPVKSLRTE</sequence>
<dbReference type="Pfam" id="PF12704">
    <property type="entry name" value="MacB_PCD"/>
    <property type="match status" value="2"/>
</dbReference>
<dbReference type="Proteomes" id="UP000276603">
    <property type="component" value="Unassembled WGS sequence"/>
</dbReference>
<feature type="transmembrane region" description="Helical" evidence="6">
    <location>
        <begin position="384"/>
        <end position="411"/>
    </location>
</feature>
<feature type="transmembrane region" description="Helical" evidence="6">
    <location>
        <begin position="676"/>
        <end position="700"/>
    </location>
</feature>
<accession>A0A3B0CAH8</accession>
<dbReference type="RefSeq" id="WP_120710119.1">
    <property type="nucleotide sequence ID" value="NZ_RBCJ01000001.1"/>
</dbReference>
<keyword evidence="5 6" id="KW-0472">Membrane</keyword>
<evidence type="ECO:0000256" key="3">
    <source>
        <dbReference type="ARBA" id="ARBA00022692"/>
    </source>
</evidence>
<dbReference type="PANTHER" id="PTHR30572:SF18">
    <property type="entry name" value="ABC-TYPE MACROLIDE FAMILY EXPORT SYSTEM PERMEASE COMPONENT 2"/>
    <property type="match status" value="1"/>
</dbReference>
<evidence type="ECO:0000313" key="9">
    <source>
        <dbReference type="EMBL" id="RKN82912.1"/>
    </source>
</evidence>
<evidence type="ECO:0000259" key="7">
    <source>
        <dbReference type="Pfam" id="PF02687"/>
    </source>
</evidence>
<dbReference type="AlphaFoldDB" id="A0A3B0CAH8"/>
<feature type="domain" description="ABC3 transporter permease C-terminal" evidence="7">
    <location>
        <begin position="296"/>
        <end position="411"/>
    </location>
</feature>
<feature type="domain" description="ABC3 transporter permease C-terminal" evidence="7">
    <location>
        <begin position="679"/>
        <end position="792"/>
    </location>
</feature>
<comment type="subcellular location">
    <subcellularLocation>
        <location evidence="1">Cell membrane</location>
        <topology evidence="1">Multi-pass membrane protein</topology>
    </subcellularLocation>
</comment>
<evidence type="ECO:0000313" key="10">
    <source>
        <dbReference type="Proteomes" id="UP000276603"/>
    </source>
</evidence>
<keyword evidence="3 6" id="KW-0812">Transmembrane</keyword>
<keyword evidence="4 6" id="KW-1133">Transmembrane helix</keyword>
<keyword evidence="2" id="KW-1003">Cell membrane</keyword>
<evidence type="ECO:0000259" key="8">
    <source>
        <dbReference type="Pfam" id="PF12704"/>
    </source>
</evidence>
<feature type="transmembrane region" description="Helical" evidence="6">
    <location>
        <begin position="432"/>
        <end position="453"/>
    </location>
</feature>
<dbReference type="Pfam" id="PF02687">
    <property type="entry name" value="FtsX"/>
    <property type="match status" value="2"/>
</dbReference>
<organism evidence="9 10">
    <name type="scientific">Ulvibacterium marinum</name>
    <dbReference type="NCBI Taxonomy" id="2419782"/>
    <lineage>
        <taxon>Bacteria</taxon>
        <taxon>Pseudomonadati</taxon>
        <taxon>Bacteroidota</taxon>
        <taxon>Flavobacteriia</taxon>
        <taxon>Flavobacteriales</taxon>
        <taxon>Flavobacteriaceae</taxon>
        <taxon>Ulvibacterium</taxon>
    </lineage>
</organism>
<reference evidence="9 10" key="1">
    <citation type="submission" date="2018-10" db="EMBL/GenBank/DDBJ databases">
        <title>Ulvibacterium marinum gen. nov., sp. nov., a novel marine bacterium of the family Flavobacteriaceae, isolated from a culture of the green alga Ulva prolifera.</title>
        <authorList>
            <person name="Zhang Z."/>
        </authorList>
    </citation>
    <scope>NUCLEOTIDE SEQUENCE [LARGE SCALE GENOMIC DNA]</scope>
    <source>
        <strain evidence="9 10">CCMM003</strain>
    </source>
</reference>
<dbReference type="PANTHER" id="PTHR30572">
    <property type="entry name" value="MEMBRANE COMPONENT OF TRANSPORTER-RELATED"/>
    <property type="match status" value="1"/>
</dbReference>
<dbReference type="GO" id="GO:0022857">
    <property type="term" value="F:transmembrane transporter activity"/>
    <property type="evidence" value="ECO:0007669"/>
    <property type="project" value="TreeGrafter"/>
</dbReference>
<feature type="transmembrane region" description="Helical" evidence="6">
    <location>
        <begin position="290"/>
        <end position="312"/>
    </location>
</feature>
<protein>
    <submittedName>
        <fullName evidence="9">FtsX-like permease family protein</fullName>
    </submittedName>
</protein>
<evidence type="ECO:0000256" key="4">
    <source>
        <dbReference type="ARBA" id="ARBA00022989"/>
    </source>
</evidence>